<feature type="transmembrane region" description="Helical" evidence="2">
    <location>
        <begin position="843"/>
        <end position="870"/>
    </location>
</feature>
<sequence>MPDFTFLSDRRPRLDSAPTFREVWASGTASLSTPSDSCSCDISTSPLSGMSSTPVSYTTPTSSLSTSPSFTSSLPSLLTSTNSFTNTPLDSGSSSSPPHPSSTSSPIPGGRLSLAGNTVCLGHGLDASVDGLLATIVLFGLIGLLLWLLFALIRPRCRQVYGLREWFIQERIRPPSLRPTLWSFLNPPVPMKPSISNVPSDPRDPAAEDPRKFPSDEELSQRTLWVCFVVVLGWSVLGLVGALPLYLISLPCLAETAPPPHYLGGYSTLQDLSILRVLQLFDNRDISTRSNASVLEIVNGKDLKSRARVRIIVLTVLLIAVGLIPALVKILREYGTLISFRRKWTDVHLQGKEMGWISARDAPGFTGWGETRLKDFILKTGLSSSLDFSAEPASSGVGRRGRSARNGRGPYMSYEEDVGSEVDISSLFTIIDTRRLALLVEDRDLILEHLEIAETKYISSFRITTPEPSIADLSLAPIRDSEGITYISRPRVLAGSSAVGRRRRGRNPADASSSLAPTSYVAPSTYYKLGIRGINGGRLADEDARTSFSDSVTQRVIGTRFQESNRSAMALPRFPIGSLFRLTTGGVVDEVPEPQQELEPDAPIPDPMIHGPNYIARTVEETTEDPETLYSPGSGAMRLPSSNGDSDWVDVGREAPIDFRYSHTPSAHTPSAPSVVALPLVLPPPPEVPFQPARASSIFRFVRRPKIFGPAPSEHRSTFPLRERAGAGAGVGSGGEEIPPHLRVQRAPPFVRPLTGLNHDELGAVYAEIRIWRTRLKTVNEDIRIAQEEGYQAIVDGVHVKGWLLTGRGLRFLPGIQLIEGRAKEDVRWDILQLGGSDAMNQVSFWTVVVVIGASLLLGLIATAGLAVATSPDFAHYLPLFRSMANDNNLPTGLATVLAPSVAATLFMLLAIVALHLSARLVGTISVSAGQRIVIKALFYVVVCVPVIGLVTAGAILYAFNALSEGKRRSETVADGTIYIAILLLAIVINVAITSPALLMLQPLRLRQVLSAERAAKTPRQRFRATYPRTYNPLFAMACCILAVAFASMFAVIFPLIGPPVVLLVFLTLVAHRFLIGYVYGRTRSQTGGLLQIWLLKRFASLLALQPILLGLIVLSRRLWAEGITLVGVGAVTILFVELYTRLKERRLNQGALSPVSQHAVESFRKAAKPSHPAILEEESTSVVSSGRAARTRGSFASVLEMMSTTLAVVPSRYQQHGPVPLPTETLDDLTATERAARTHPDAPPRLPPLPFADHAEEMSRILFAPELIAPPPIVWLPSDNAGVARAEARDLEQFHGLKAVIEVRSNDDVILRRHHVNGTS</sequence>
<feature type="transmembrane region" description="Helical" evidence="2">
    <location>
        <begin position="937"/>
        <end position="958"/>
    </location>
</feature>
<feature type="transmembrane region" description="Helical" evidence="2">
    <location>
        <begin position="311"/>
        <end position="331"/>
    </location>
</feature>
<keyword evidence="2" id="KW-0472">Membrane</keyword>
<gene>
    <name evidence="4" type="ORF">DFH94DRAFT_732786</name>
</gene>
<accession>A0A9P5MYA7</accession>
<protein>
    <recommendedName>
        <fullName evidence="3">CSC1/OSCA1-like 7TM region domain-containing protein</fullName>
    </recommendedName>
</protein>
<dbReference type="PANTHER" id="PTHR13018">
    <property type="entry name" value="PROBABLE MEMBRANE PROTEIN DUF221-RELATED"/>
    <property type="match status" value="1"/>
</dbReference>
<feature type="region of interest" description="Disordered" evidence="1">
    <location>
        <begin position="625"/>
        <end position="644"/>
    </location>
</feature>
<keyword evidence="5" id="KW-1185">Reference proteome</keyword>
<feature type="transmembrane region" description="Helical" evidence="2">
    <location>
        <begin position="1093"/>
        <end position="1113"/>
    </location>
</feature>
<dbReference type="EMBL" id="WHVB01000006">
    <property type="protein sequence ID" value="KAF8481752.1"/>
    <property type="molecule type" value="Genomic_DNA"/>
</dbReference>
<dbReference type="GO" id="GO:0005886">
    <property type="term" value="C:plasma membrane"/>
    <property type="evidence" value="ECO:0007669"/>
    <property type="project" value="TreeGrafter"/>
</dbReference>
<dbReference type="Proteomes" id="UP000759537">
    <property type="component" value="Unassembled WGS sequence"/>
</dbReference>
<feature type="compositionally biased region" description="Basic and acidic residues" evidence="1">
    <location>
        <begin position="201"/>
        <end position="214"/>
    </location>
</feature>
<proteinExistence type="predicted"/>
<feature type="transmembrane region" description="Helical" evidence="2">
    <location>
        <begin position="1034"/>
        <end position="1057"/>
    </location>
</feature>
<dbReference type="GO" id="GO:0005227">
    <property type="term" value="F:calcium-activated cation channel activity"/>
    <property type="evidence" value="ECO:0007669"/>
    <property type="project" value="InterPro"/>
</dbReference>
<keyword evidence="2" id="KW-0812">Transmembrane</keyword>
<feature type="transmembrane region" description="Helical" evidence="2">
    <location>
        <begin position="978"/>
        <end position="1001"/>
    </location>
</feature>
<dbReference type="InterPro" id="IPR003864">
    <property type="entry name" value="CSC1/OSCA1-like_7TM"/>
</dbReference>
<name>A0A9P5MYA7_9AGAM</name>
<feature type="domain" description="CSC1/OSCA1-like 7TM region" evidence="3">
    <location>
        <begin position="867"/>
        <end position="1112"/>
    </location>
</feature>
<feature type="transmembrane region" description="Helical" evidence="2">
    <location>
        <begin position="890"/>
        <end position="917"/>
    </location>
</feature>
<feature type="transmembrane region" description="Helical" evidence="2">
    <location>
        <begin position="1119"/>
        <end position="1140"/>
    </location>
</feature>
<feature type="transmembrane region" description="Helical" evidence="2">
    <location>
        <begin position="131"/>
        <end position="153"/>
    </location>
</feature>
<evidence type="ECO:0000313" key="4">
    <source>
        <dbReference type="EMBL" id="KAF8481752.1"/>
    </source>
</evidence>
<organism evidence="4 5">
    <name type="scientific">Russula ochroleuca</name>
    <dbReference type="NCBI Taxonomy" id="152965"/>
    <lineage>
        <taxon>Eukaryota</taxon>
        <taxon>Fungi</taxon>
        <taxon>Dikarya</taxon>
        <taxon>Basidiomycota</taxon>
        <taxon>Agaricomycotina</taxon>
        <taxon>Agaricomycetes</taxon>
        <taxon>Russulales</taxon>
        <taxon>Russulaceae</taxon>
        <taxon>Russula</taxon>
    </lineage>
</organism>
<comment type="caution">
    <text evidence="4">The sequence shown here is derived from an EMBL/GenBank/DDBJ whole genome shotgun (WGS) entry which is preliminary data.</text>
</comment>
<evidence type="ECO:0000259" key="3">
    <source>
        <dbReference type="Pfam" id="PF02714"/>
    </source>
</evidence>
<feature type="compositionally biased region" description="Polar residues" evidence="1">
    <location>
        <begin position="27"/>
        <end position="50"/>
    </location>
</feature>
<dbReference type="InterPro" id="IPR045122">
    <property type="entry name" value="Csc1-like"/>
</dbReference>
<dbReference type="OrthoDB" id="2591106at2759"/>
<feature type="region of interest" description="Disordered" evidence="1">
    <location>
        <begin position="388"/>
        <end position="412"/>
    </location>
</feature>
<reference evidence="4" key="2">
    <citation type="journal article" date="2020" name="Nat. Commun.">
        <title>Large-scale genome sequencing of mycorrhizal fungi provides insights into the early evolution of symbiotic traits.</title>
        <authorList>
            <person name="Miyauchi S."/>
            <person name="Kiss E."/>
            <person name="Kuo A."/>
            <person name="Drula E."/>
            <person name="Kohler A."/>
            <person name="Sanchez-Garcia M."/>
            <person name="Morin E."/>
            <person name="Andreopoulos B."/>
            <person name="Barry K.W."/>
            <person name="Bonito G."/>
            <person name="Buee M."/>
            <person name="Carver A."/>
            <person name="Chen C."/>
            <person name="Cichocki N."/>
            <person name="Clum A."/>
            <person name="Culley D."/>
            <person name="Crous P.W."/>
            <person name="Fauchery L."/>
            <person name="Girlanda M."/>
            <person name="Hayes R.D."/>
            <person name="Keri Z."/>
            <person name="LaButti K."/>
            <person name="Lipzen A."/>
            <person name="Lombard V."/>
            <person name="Magnuson J."/>
            <person name="Maillard F."/>
            <person name="Murat C."/>
            <person name="Nolan M."/>
            <person name="Ohm R.A."/>
            <person name="Pangilinan J."/>
            <person name="Pereira M.F."/>
            <person name="Perotto S."/>
            <person name="Peter M."/>
            <person name="Pfister S."/>
            <person name="Riley R."/>
            <person name="Sitrit Y."/>
            <person name="Stielow J.B."/>
            <person name="Szollosi G."/>
            <person name="Zifcakova L."/>
            <person name="Stursova M."/>
            <person name="Spatafora J.W."/>
            <person name="Tedersoo L."/>
            <person name="Vaario L.M."/>
            <person name="Yamada A."/>
            <person name="Yan M."/>
            <person name="Wang P."/>
            <person name="Xu J."/>
            <person name="Bruns T."/>
            <person name="Baldrian P."/>
            <person name="Vilgalys R."/>
            <person name="Dunand C."/>
            <person name="Henrissat B."/>
            <person name="Grigoriev I.V."/>
            <person name="Hibbett D."/>
            <person name="Nagy L.G."/>
            <person name="Martin F.M."/>
        </authorList>
    </citation>
    <scope>NUCLEOTIDE SEQUENCE</scope>
    <source>
        <strain evidence="4">Prilba</strain>
    </source>
</reference>
<feature type="region of interest" description="Disordered" evidence="1">
    <location>
        <begin position="193"/>
        <end position="214"/>
    </location>
</feature>
<feature type="region of interest" description="Disordered" evidence="1">
    <location>
        <begin position="87"/>
        <end position="108"/>
    </location>
</feature>
<evidence type="ECO:0000256" key="2">
    <source>
        <dbReference type="SAM" id="Phobius"/>
    </source>
</evidence>
<evidence type="ECO:0000313" key="5">
    <source>
        <dbReference type="Proteomes" id="UP000759537"/>
    </source>
</evidence>
<feature type="region of interest" description="Disordered" evidence="1">
    <location>
        <begin position="497"/>
        <end position="516"/>
    </location>
</feature>
<feature type="region of interest" description="Disordered" evidence="1">
    <location>
        <begin position="26"/>
        <end position="69"/>
    </location>
</feature>
<dbReference type="PANTHER" id="PTHR13018:SF139">
    <property type="entry name" value="PHOSPHATE METABOLISM PROTEIN 7"/>
    <property type="match status" value="1"/>
</dbReference>
<reference evidence="4" key="1">
    <citation type="submission" date="2019-10" db="EMBL/GenBank/DDBJ databases">
        <authorList>
            <consortium name="DOE Joint Genome Institute"/>
            <person name="Kuo A."/>
            <person name="Miyauchi S."/>
            <person name="Kiss E."/>
            <person name="Drula E."/>
            <person name="Kohler A."/>
            <person name="Sanchez-Garcia M."/>
            <person name="Andreopoulos B."/>
            <person name="Barry K.W."/>
            <person name="Bonito G."/>
            <person name="Buee M."/>
            <person name="Carver A."/>
            <person name="Chen C."/>
            <person name="Cichocki N."/>
            <person name="Clum A."/>
            <person name="Culley D."/>
            <person name="Crous P.W."/>
            <person name="Fauchery L."/>
            <person name="Girlanda M."/>
            <person name="Hayes R."/>
            <person name="Keri Z."/>
            <person name="LaButti K."/>
            <person name="Lipzen A."/>
            <person name="Lombard V."/>
            <person name="Magnuson J."/>
            <person name="Maillard F."/>
            <person name="Morin E."/>
            <person name="Murat C."/>
            <person name="Nolan M."/>
            <person name="Ohm R."/>
            <person name="Pangilinan J."/>
            <person name="Pereira M."/>
            <person name="Perotto S."/>
            <person name="Peter M."/>
            <person name="Riley R."/>
            <person name="Sitrit Y."/>
            <person name="Stielow B."/>
            <person name="Szollosi G."/>
            <person name="Zifcakova L."/>
            <person name="Stursova M."/>
            <person name="Spatafora J.W."/>
            <person name="Tedersoo L."/>
            <person name="Vaario L.-M."/>
            <person name="Yamada A."/>
            <person name="Yan M."/>
            <person name="Wang P."/>
            <person name="Xu J."/>
            <person name="Bruns T."/>
            <person name="Baldrian P."/>
            <person name="Vilgalys R."/>
            <person name="Henrissat B."/>
            <person name="Grigoriev I.V."/>
            <person name="Hibbett D."/>
            <person name="Nagy L.G."/>
            <person name="Martin F.M."/>
        </authorList>
    </citation>
    <scope>NUCLEOTIDE SEQUENCE</scope>
    <source>
        <strain evidence="4">Prilba</strain>
    </source>
</reference>
<feature type="transmembrane region" description="Helical" evidence="2">
    <location>
        <begin position="224"/>
        <end position="248"/>
    </location>
</feature>
<feature type="compositionally biased region" description="Low complexity" evidence="1">
    <location>
        <begin position="51"/>
        <end position="69"/>
    </location>
</feature>
<keyword evidence="2" id="KW-1133">Transmembrane helix</keyword>
<dbReference type="Pfam" id="PF02714">
    <property type="entry name" value="RSN1_7TM"/>
    <property type="match status" value="1"/>
</dbReference>
<feature type="transmembrane region" description="Helical" evidence="2">
    <location>
        <begin position="1063"/>
        <end position="1081"/>
    </location>
</feature>
<evidence type="ECO:0000256" key="1">
    <source>
        <dbReference type="SAM" id="MobiDB-lite"/>
    </source>
</evidence>